<dbReference type="RefSeq" id="WP_179816562.1">
    <property type="nucleotide sequence ID" value="NZ_JACBZD010000002.1"/>
</dbReference>
<dbReference type="GO" id="GO:0003677">
    <property type="term" value="F:DNA binding"/>
    <property type="evidence" value="ECO:0007669"/>
    <property type="project" value="InterPro"/>
</dbReference>
<dbReference type="Pfam" id="PF08281">
    <property type="entry name" value="Sigma70_r4_2"/>
    <property type="match status" value="1"/>
</dbReference>
<gene>
    <name evidence="9" type="ORF">FHU37_004609</name>
</gene>
<dbReference type="Gene3D" id="1.10.1740.10">
    <property type="match status" value="1"/>
</dbReference>
<keyword evidence="3" id="KW-0731">Sigma factor</keyword>
<dbReference type="InterPro" id="IPR046531">
    <property type="entry name" value="DUF6596"/>
</dbReference>
<evidence type="ECO:0000313" key="10">
    <source>
        <dbReference type="Proteomes" id="UP000567795"/>
    </source>
</evidence>
<dbReference type="InterPro" id="IPR007627">
    <property type="entry name" value="RNA_pol_sigma70_r2"/>
</dbReference>
<keyword evidence="4" id="KW-0804">Transcription</keyword>
<dbReference type="Proteomes" id="UP000567795">
    <property type="component" value="Unassembled WGS sequence"/>
</dbReference>
<feature type="region of interest" description="Disordered" evidence="5">
    <location>
        <begin position="80"/>
        <end position="122"/>
    </location>
</feature>
<evidence type="ECO:0000256" key="3">
    <source>
        <dbReference type="ARBA" id="ARBA00023082"/>
    </source>
</evidence>
<evidence type="ECO:0000313" key="9">
    <source>
        <dbReference type="EMBL" id="NYI07580.1"/>
    </source>
</evidence>
<feature type="domain" description="RNA polymerase sigma-70 region 2" evidence="6">
    <location>
        <begin position="10"/>
        <end position="76"/>
    </location>
</feature>
<accession>A0A853A291</accession>
<dbReference type="Pfam" id="PF04542">
    <property type="entry name" value="Sigma70_r2"/>
    <property type="match status" value="1"/>
</dbReference>
<name>A0A853A291_9ACTN</name>
<protein>
    <submittedName>
        <fullName evidence="9">RNA polymerase sigma factor (Sigma-70 family)</fullName>
    </submittedName>
</protein>
<dbReference type="InterPro" id="IPR013325">
    <property type="entry name" value="RNA_pol_sigma_r2"/>
</dbReference>
<proteinExistence type="inferred from homology"/>
<evidence type="ECO:0000259" key="7">
    <source>
        <dbReference type="Pfam" id="PF08281"/>
    </source>
</evidence>
<dbReference type="InterPro" id="IPR036388">
    <property type="entry name" value="WH-like_DNA-bd_sf"/>
</dbReference>
<evidence type="ECO:0000256" key="5">
    <source>
        <dbReference type="SAM" id="MobiDB-lite"/>
    </source>
</evidence>
<feature type="compositionally biased region" description="Basic and acidic residues" evidence="5">
    <location>
        <begin position="80"/>
        <end position="94"/>
    </location>
</feature>
<dbReference type="InterPro" id="IPR013249">
    <property type="entry name" value="RNA_pol_sigma70_r4_t2"/>
</dbReference>
<dbReference type="EMBL" id="JACBZD010000002">
    <property type="protein sequence ID" value="NYI07580.1"/>
    <property type="molecule type" value="Genomic_DNA"/>
</dbReference>
<dbReference type="GO" id="GO:0016987">
    <property type="term" value="F:sigma factor activity"/>
    <property type="evidence" value="ECO:0007669"/>
    <property type="project" value="UniProtKB-KW"/>
</dbReference>
<dbReference type="Pfam" id="PF20239">
    <property type="entry name" value="DUF6596"/>
    <property type="match status" value="1"/>
</dbReference>
<dbReference type="PANTHER" id="PTHR47756">
    <property type="entry name" value="BLL6612 PROTEIN-RELATED"/>
    <property type="match status" value="1"/>
</dbReference>
<comment type="caution">
    <text evidence="9">The sequence shown here is derived from an EMBL/GenBank/DDBJ whole genome shotgun (WGS) entry which is preliminary data.</text>
</comment>
<dbReference type="SUPFAM" id="SSF88946">
    <property type="entry name" value="Sigma2 domain of RNA polymerase sigma factors"/>
    <property type="match status" value="1"/>
</dbReference>
<dbReference type="PANTHER" id="PTHR47756:SF2">
    <property type="entry name" value="BLL6612 PROTEIN"/>
    <property type="match status" value="1"/>
</dbReference>
<evidence type="ECO:0000259" key="6">
    <source>
        <dbReference type="Pfam" id="PF04542"/>
    </source>
</evidence>
<dbReference type="AlphaFoldDB" id="A0A853A291"/>
<evidence type="ECO:0000256" key="2">
    <source>
        <dbReference type="ARBA" id="ARBA00023015"/>
    </source>
</evidence>
<evidence type="ECO:0000256" key="4">
    <source>
        <dbReference type="ARBA" id="ARBA00023163"/>
    </source>
</evidence>
<dbReference type="NCBIfam" id="TIGR02937">
    <property type="entry name" value="sigma70-ECF"/>
    <property type="match status" value="1"/>
</dbReference>
<comment type="similarity">
    <text evidence="1">Belongs to the sigma-70 factor family. ECF subfamily.</text>
</comment>
<feature type="domain" description="RNA polymerase sigma factor 70 region 4 type 2" evidence="7">
    <location>
        <begin position="132"/>
        <end position="183"/>
    </location>
</feature>
<sequence length="437" mass="46800">MDPQPVAEDLLRRHAPQVLGALVRRYGHFDAAEDAVQEALLAAAVQWPTDGLPQNPRGWLIRVASRRLIDQLRAEEARRRREETAAALTPRDELLAPAPDEPTTPEPATAGPSVPAAGASRAPSEDDTLTLLFLCCHPALAPASQVALTLRAVGGLTTAEIARAYLVPEATLAQRISRAKKRIKDSGVPFRQPTGPERAGRLAAVLQVLYLVFNEGYTASSGDRLQRADLAAEAIRLTRAVHRLLPDDGEVAGLLALMLLTDARRPARTAPDGALVPLAEQDRSRWNGDAIAEGVALVTDALARHPLGPYQLQAAIAAVHDEAPSAESTDWPQILALYDVLARVAPGPMVTLNRAVALAMVHGPRAGLAVLEPLSGDARMADHHRLHAVRAHLLQLAGEREAAREAYRRAADGTLSLPEERYLRARAAALAPNRPGG</sequence>
<feature type="domain" description="DUF6596" evidence="8">
    <location>
        <begin position="201"/>
        <end position="301"/>
    </location>
</feature>
<dbReference type="GO" id="GO:0006352">
    <property type="term" value="P:DNA-templated transcription initiation"/>
    <property type="evidence" value="ECO:0007669"/>
    <property type="project" value="InterPro"/>
</dbReference>
<reference evidence="9 10" key="1">
    <citation type="submission" date="2020-07" db="EMBL/GenBank/DDBJ databases">
        <title>Sequencing the genomes of 1000 actinobacteria strains.</title>
        <authorList>
            <person name="Klenk H.-P."/>
        </authorList>
    </citation>
    <scope>NUCLEOTIDE SEQUENCE [LARGE SCALE GENOMIC DNA]</scope>
    <source>
        <strain evidence="9 10">DSM 42178</strain>
    </source>
</reference>
<keyword evidence="2" id="KW-0805">Transcription regulation</keyword>
<dbReference type="SUPFAM" id="SSF88659">
    <property type="entry name" value="Sigma3 and sigma4 domains of RNA polymerase sigma factors"/>
    <property type="match status" value="1"/>
</dbReference>
<dbReference type="InterPro" id="IPR013324">
    <property type="entry name" value="RNA_pol_sigma_r3/r4-like"/>
</dbReference>
<dbReference type="InterPro" id="IPR014284">
    <property type="entry name" value="RNA_pol_sigma-70_dom"/>
</dbReference>
<evidence type="ECO:0000259" key="8">
    <source>
        <dbReference type="Pfam" id="PF20239"/>
    </source>
</evidence>
<dbReference type="Gene3D" id="1.10.10.10">
    <property type="entry name" value="Winged helix-like DNA-binding domain superfamily/Winged helix DNA-binding domain"/>
    <property type="match status" value="1"/>
</dbReference>
<organism evidence="9 10">
    <name type="scientific">Allostreptomyces psammosilenae</name>
    <dbReference type="NCBI Taxonomy" id="1892865"/>
    <lineage>
        <taxon>Bacteria</taxon>
        <taxon>Bacillati</taxon>
        <taxon>Actinomycetota</taxon>
        <taxon>Actinomycetes</taxon>
        <taxon>Kitasatosporales</taxon>
        <taxon>Streptomycetaceae</taxon>
        <taxon>Allostreptomyces</taxon>
    </lineage>
</organism>
<evidence type="ECO:0000256" key="1">
    <source>
        <dbReference type="ARBA" id="ARBA00010641"/>
    </source>
</evidence>
<keyword evidence="10" id="KW-1185">Reference proteome</keyword>